<reference evidence="10" key="1">
    <citation type="submission" date="2024-03" db="EMBL/GenBank/DDBJ databases">
        <title>Complete genome sequence of Mycoplasma felifaucium Z921 isolated from the trachea of a cheetah.</title>
        <authorList>
            <person name="Spergser J."/>
        </authorList>
    </citation>
    <scope>NUCLEOTIDE SEQUENCE [LARGE SCALE GENOMIC DNA]</scope>
    <source>
        <strain evidence="10">Z921</strain>
    </source>
</reference>
<evidence type="ECO:0000256" key="2">
    <source>
        <dbReference type="ARBA" id="ARBA00008445"/>
    </source>
</evidence>
<evidence type="ECO:0000256" key="1">
    <source>
        <dbReference type="ARBA" id="ARBA00004141"/>
    </source>
</evidence>
<comment type="subcellular location">
    <subcellularLocation>
        <location evidence="9">Cell membrane</location>
        <topology evidence="9">Multi-pass membrane protein</topology>
    </subcellularLocation>
    <subcellularLocation>
        <location evidence="1">Membrane</location>
        <topology evidence="1">Multi-pass membrane protein</topology>
    </subcellularLocation>
</comment>
<dbReference type="Proteomes" id="UP001477443">
    <property type="component" value="Chromosome"/>
</dbReference>
<gene>
    <name evidence="10" type="primary">secG</name>
    <name evidence="10" type="ORF">WG617_02740</name>
</gene>
<keyword evidence="6 9" id="KW-1133">Transmembrane helix</keyword>
<dbReference type="Pfam" id="PF03840">
    <property type="entry name" value="SecG"/>
    <property type="match status" value="1"/>
</dbReference>
<keyword evidence="11" id="KW-1185">Reference proteome</keyword>
<evidence type="ECO:0000256" key="3">
    <source>
        <dbReference type="ARBA" id="ARBA00022448"/>
    </source>
</evidence>
<evidence type="ECO:0000256" key="7">
    <source>
        <dbReference type="ARBA" id="ARBA00023010"/>
    </source>
</evidence>
<evidence type="ECO:0000256" key="6">
    <source>
        <dbReference type="ARBA" id="ARBA00022989"/>
    </source>
</evidence>
<keyword evidence="4 9" id="KW-0812">Transmembrane</keyword>
<evidence type="ECO:0000313" key="10">
    <source>
        <dbReference type="EMBL" id="WXL28914.1"/>
    </source>
</evidence>
<keyword evidence="3 9" id="KW-0813">Transport</keyword>
<dbReference type="RefSeq" id="WP_338822468.1">
    <property type="nucleotide sequence ID" value="NZ_CP148067.1"/>
</dbReference>
<dbReference type="NCBIfam" id="TIGR00810">
    <property type="entry name" value="secG"/>
    <property type="match status" value="1"/>
</dbReference>
<comment type="function">
    <text evidence="9">Involved in protein export. Participates in an early event of protein translocation.</text>
</comment>
<evidence type="ECO:0000256" key="5">
    <source>
        <dbReference type="ARBA" id="ARBA00022927"/>
    </source>
</evidence>
<protein>
    <recommendedName>
        <fullName evidence="9">Protein-export membrane protein SecG</fullName>
    </recommendedName>
</protein>
<evidence type="ECO:0000256" key="9">
    <source>
        <dbReference type="RuleBase" id="RU365087"/>
    </source>
</evidence>
<organism evidence="10 11">
    <name type="scientific">Mycoplasmopsis felifaucium</name>
    <dbReference type="NCBI Taxonomy" id="35768"/>
    <lineage>
        <taxon>Bacteria</taxon>
        <taxon>Bacillati</taxon>
        <taxon>Mycoplasmatota</taxon>
        <taxon>Mycoplasmoidales</taxon>
        <taxon>Metamycoplasmataceae</taxon>
        <taxon>Mycoplasmopsis</taxon>
    </lineage>
</organism>
<keyword evidence="5 9" id="KW-0653">Protein transport</keyword>
<feature type="transmembrane region" description="Helical" evidence="9">
    <location>
        <begin position="6"/>
        <end position="24"/>
    </location>
</feature>
<name>A0ABZ2RUX4_9BACT</name>
<keyword evidence="7 9" id="KW-0811">Translocation</keyword>
<dbReference type="InterPro" id="IPR004692">
    <property type="entry name" value="SecG"/>
</dbReference>
<dbReference type="EMBL" id="CP148067">
    <property type="protein sequence ID" value="WXL28914.1"/>
    <property type="molecule type" value="Genomic_DNA"/>
</dbReference>
<keyword evidence="8 9" id="KW-0472">Membrane</keyword>
<feature type="transmembrane region" description="Helical" evidence="9">
    <location>
        <begin position="55"/>
        <end position="78"/>
    </location>
</feature>
<accession>A0ABZ2RUX4</accession>
<evidence type="ECO:0000256" key="4">
    <source>
        <dbReference type="ARBA" id="ARBA00022692"/>
    </source>
</evidence>
<keyword evidence="9" id="KW-1003">Cell membrane</keyword>
<comment type="similarity">
    <text evidence="2 9">Belongs to the SecG family.</text>
</comment>
<sequence length="81" mass="8823">MTFKILAIVMLIIAFVVVVASLMMSPDSNGFSGALVGSGDLELFKTSKERGSKKILKWVMVCSGIILMILALTFWVLANKQ</sequence>
<proteinExistence type="inferred from homology"/>
<evidence type="ECO:0000313" key="11">
    <source>
        <dbReference type="Proteomes" id="UP001477443"/>
    </source>
</evidence>
<evidence type="ECO:0000256" key="8">
    <source>
        <dbReference type="ARBA" id="ARBA00023136"/>
    </source>
</evidence>